<comment type="caution">
    <text evidence="1">The sequence shown here is derived from an EMBL/GenBank/DDBJ whole genome shotgun (WGS) entry which is preliminary data.</text>
</comment>
<evidence type="ECO:0008006" key="3">
    <source>
        <dbReference type="Google" id="ProtNLM"/>
    </source>
</evidence>
<dbReference type="PANTHER" id="PTHR47510:SF3">
    <property type="entry name" value="ENDO_EXONUCLEASE_PHOSPHATASE DOMAIN-CONTAINING PROTEIN"/>
    <property type="match status" value="1"/>
</dbReference>
<feature type="non-terminal residue" evidence="1">
    <location>
        <position position="147"/>
    </location>
</feature>
<dbReference type="AlphaFoldDB" id="A0ABD0NV27"/>
<accession>A0ABD0NV27</accession>
<dbReference type="Proteomes" id="UP001529510">
    <property type="component" value="Unassembled WGS sequence"/>
</dbReference>
<protein>
    <recommendedName>
        <fullName evidence="3">Reverse transcriptase</fullName>
    </recommendedName>
</protein>
<feature type="non-terminal residue" evidence="1">
    <location>
        <position position="1"/>
    </location>
</feature>
<sequence length="147" mass="16750">GRLQKALYKQAKYAINREIRMAKKNYSEKLKKQLSSNDPTSAWNGLKTITSYKTPSHSNGDSQQLAEDLNKFYCRFEKQNPGLTPHIHSDCLTTQLSKLFPFLPLPTLSQPALKICQDDIRKVFRKQKIRKAKGPDGVSPARLKDCT</sequence>
<gene>
    <name evidence="1" type="ORF">M9458_037498</name>
</gene>
<dbReference type="EMBL" id="JAMKFB020000019">
    <property type="protein sequence ID" value="KAL0165654.1"/>
    <property type="molecule type" value="Genomic_DNA"/>
</dbReference>
<name>A0ABD0NV27_CIRMR</name>
<proteinExistence type="predicted"/>
<reference evidence="1 2" key="1">
    <citation type="submission" date="2024-05" db="EMBL/GenBank/DDBJ databases">
        <title>Genome sequencing and assembly of Indian major carp, Cirrhinus mrigala (Hamilton, 1822).</title>
        <authorList>
            <person name="Mohindra V."/>
            <person name="Chowdhury L.M."/>
            <person name="Lal K."/>
            <person name="Jena J.K."/>
        </authorList>
    </citation>
    <scope>NUCLEOTIDE SEQUENCE [LARGE SCALE GENOMIC DNA]</scope>
    <source>
        <strain evidence="1">CM1030</strain>
        <tissue evidence="1">Blood</tissue>
    </source>
</reference>
<evidence type="ECO:0000313" key="2">
    <source>
        <dbReference type="Proteomes" id="UP001529510"/>
    </source>
</evidence>
<dbReference type="PANTHER" id="PTHR47510">
    <property type="entry name" value="REVERSE TRANSCRIPTASE DOMAIN-CONTAINING PROTEIN"/>
    <property type="match status" value="1"/>
</dbReference>
<evidence type="ECO:0000313" key="1">
    <source>
        <dbReference type="EMBL" id="KAL0165654.1"/>
    </source>
</evidence>
<keyword evidence="2" id="KW-1185">Reference proteome</keyword>
<organism evidence="1 2">
    <name type="scientific">Cirrhinus mrigala</name>
    <name type="common">Mrigala</name>
    <dbReference type="NCBI Taxonomy" id="683832"/>
    <lineage>
        <taxon>Eukaryota</taxon>
        <taxon>Metazoa</taxon>
        <taxon>Chordata</taxon>
        <taxon>Craniata</taxon>
        <taxon>Vertebrata</taxon>
        <taxon>Euteleostomi</taxon>
        <taxon>Actinopterygii</taxon>
        <taxon>Neopterygii</taxon>
        <taxon>Teleostei</taxon>
        <taxon>Ostariophysi</taxon>
        <taxon>Cypriniformes</taxon>
        <taxon>Cyprinidae</taxon>
        <taxon>Labeoninae</taxon>
        <taxon>Labeonini</taxon>
        <taxon>Cirrhinus</taxon>
    </lineage>
</organism>